<sequence>MDGLYRSVWRWHLVAGLLVLPFLAWLAVTGGLYLYKPEIERAVYADWLRVEARPALPLSVLAKRVSDQTGGRVTQIAKPVAPESWRMTIALPDGAKRTTFVDPGDGRVLGTTRPGGLMGLVRELHSLVITGPVGNAVIEIAAGWTIVLVLTGVWLWASKPGFGARGPVRGRRFWRDLHASTGIVAGAVILFLAVTGMPWSGVWGKGLQGIVAAQGWGRPKSPAPGGHGEHGGAATLPWSMQRAGVPMGHGGDIGPDRALAAAGLRGGWTLSFPATPGAPYLVTAPVVRADDARAVYVDAGLGRVLQDARYADFGGAAQAIEWGIAVHQGQQYGEVNRLVMLAGCAAILLLVISAPVMWLKRRPKGLGLPPGRSGRGLAALMAGAGLLFPLTGLTMLAALLVERAGRRLAD</sequence>
<proteinExistence type="predicted"/>
<dbReference type="PANTHER" id="PTHR34219:SF1">
    <property type="entry name" value="PEPSY DOMAIN-CONTAINING PROTEIN"/>
    <property type="match status" value="1"/>
</dbReference>
<gene>
    <name evidence="2" type="ORF">FHR19_001165</name>
</gene>
<feature type="transmembrane region" description="Helical" evidence="1">
    <location>
        <begin position="136"/>
        <end position="157"/>
    </location>
</feature>
<dbReference type="PANTHER" id="PTHR34219">
    <property type="entry name" value="IRON-REGULATED INNER MEMBRANE PROTEIN-RELATED"/>
    <property type="match status" value="1"/>
</dbReference>
<reference evidence="2 3" key="1">
    <citation type="submission" date="2020-08" db="EMBL/GenBank/DDBJ databases">
        <title>Genomic Encyclopedia of Type Strains, Phase IV (KMG-IV): sequencing the most valuable type-strain genomes for metagenomic binning, comparative biology and taxonomic classification.</title>
        <authorList>
            <person name="Goeker M."/>
        </authorList>
    </citation>
    <scope>NUCLEOTIDE SEQUENCE [LARGE SCALE GENOMIC DNA]</scope>
    <source>
        <strain evidence="2 3">DSM 27244</strain>
    </source>
</reference>
<comment type="caution">
    <text evidence="2">The sequence shown here is derived from an EMBL/GenBank/DDBJ whole genome shotgun (WGS) entry which is preliminary data.</text>
</comment>
<organism evidence="2 3">
    <name type="scientific">Sphingomonas yantingensis</name>
    <dbReference type="NCBI Taxonomy" id="1241761"/>
    <lineage>
        <taxon>Bacteria</taxon>
        <taxon>Pseudomonadati</taxon>
        <taxon>Pseudomonadota</taxon>
        <taxon>Alphaproteobacteria</taxon>
        <taxon>Sphingomonadales</taxon>
        <taxon>Sphingomonadaceae</taxon>
        <taxon>Sphingomonas</taxon>
    </lineage>
</organism>
<dbReference type="RefSeq" id="WP_184025480.1">
    <property type="nucleotide sequence ID" value="NZ_JACIJJ010000001.1"/>
</dbReference>
<dbReference type="AlphaFoldDB" id="A0A7W9ANU3"/>
<keyword evidence="1" id="KW-1133">Transmembrane helix</keyword>
<name>A0A7W9ANU3_9SPHN</name>
<accession>A0A7W9ANU3</accession>
<evidence type="ECO:0000313" key="2">
    <source>
        <dbReference type="EMBL" id="MBB5697840.1"/>
    </source>
</evidence>
<keyword evidence="1" id="KW-0472">Membrane</keyword>
<feature type="transmembrane region" description="Helical" evidence="1">
    <location>
        <begin position="338"/>
        <end position="358"/>
    </location>
</feature>
<keyword evidence="3" id="KW-1185">Reference proteome</keyword>
<protein>
    <submittedName>
        <fullName evidence="2">Putative iron-regulated membrane protein</fullName>
    </submittedName>
</protein>
<keyword evidence="1" id="KW-0812">Transmembrane</keyword>
<feature type="transmembrane region" description="Helical" evidence="1">
    <location>
        <begin position="177"/>
        <end position="199"/>
    </location>
</feature>
<dbReference type="Pfam" id="PF03929">
    <property type="entry name" value="PepSY_TM"/>
    <property type="match status" value="1"/>
</dbReference>
<dbReference type="Proteomes" id="UP000557739">
    <property type="component" value="Unassembled WGS sequence"/>
</dbReference>
<dbReference type="InterPro" id="IPR005625">
    <property type="entry name" value="PepSY-ass_TM"/>
</dbReference>
<dbReference type="EMBL" id="JACIJJ010000001">
    <property type="protein sequence ID" value="MBB5697840.1"/>
    <property type="molecule type" value="Genomic_DNA"/>
</dbReference>
<feature type="transmembrane region" description="Helical" evidence="1">
    <location>
        <begin position="378"/>
        <end position="401"/>
    </location>
</feature>
<evidence type="ECO:0000256" key="1">
    <source>
        <dbReference type="SAM" id="Phobius"/>
    </source>
</evidence>
<feature type="transmembrane region" description="Helical" evidence="1">
    <location>
        <begin position="12"/>
        <end position="35"/>
    </location>
</feature>
<evidence type="ECO:0000313" key="3">
    <source>
        <dbReference type="Proteomes" id="UP000557739"/>
    </source>
</evidence>